<accession>A0A9J6BTL6</accession>
<sequence length="317" mass="36412">MQGIRQISPALQRKAILELNEDPVFVESEIEELKSWIEKTPHLNARTDDQFLLTFLRGSKHNIDKAKAKIEMFYTCRTALPEIMSNRDPLNPKLQEIIRMGVGIPLPLTESPDSSRVVLIRPGSYDATRYSIIDIMKVANMICDILLIEDDNIVISGEVAIVDFVNVTKSHLLQLDPLLVKKLALLNQEGSPLKQKIIHYVNTPPGFDVIFNLFKSIMQSRDLTTEDHPAEVFIHPFSHETVTDHISKKVLPFEYGGDSGPLEAIIKFWEKKLVDYRDYFIDDEKYRTDESKRPFEYRHFHADFLAAAACYTNNHID</sequence>
<dbReference type="SMART" id="SM01100">
    <property type="entry name" value="CRAL_TRIO_N"/>
    <property type="match status" value="1"/>
</dbReference>
<dbReference type="Gene3D" id="1.10.8.20">
    <property type="entry name" value="N-terminal domain of phosphatidylinositol transfer protein sec14p"/>
    <property type="match status" value="1"/>
</dbReference>
<dbReference type="CDD" id="cd00170">
    <property type="entry name" value="SEC14"/>
    <property type="match status" value="1"/>
</dbReference>
<dbReference type="GO" id="GO:1902936">
    <property type="term" value="F:phosphatidylinositol bisphosphate binding"/>
    <property type="evidence" value="ECO:0007669"/>
    <property type="project" value="TreeGrafter"/>
</dbReference>
<dbReference type="PANTHER" id="PTHR10174">
    <property type="entry name" value="ALPHA-TOCOPHEROL TRANSFER PROTEIN-RELATED"/>
    <property type="match status" value="1"/>
</dbReference>
<dbReference type="InterPro" id="IPR011074">
    <property type="entry name" value="CRAL/TRIO_N_dom"/>
</dbReference>
<keyword evidence="3" id="KW-1185">Reference proteome</keyword>
<dbReference type="EMBL" id="JADBJN010000003">
    <property type="protein sequence ID" value="KAG5673220.1"/>
    <property type="molecule type" value="Genomic_DNA"/>
</dbReference>
<dbReference type="PANTHER" id="PTHR10174:SF216">
    <property type="entry name" value="CRAL-TRIO DOMAIN-CONTAINING PROTEIN-RELATED"/>
    <property type="match status" value="1"/>
</dbReference>
<name>A0A9J6BTL6_POLVA</name>
<dbReference type="OrthoDB" id="6682367at2759"/>
<feature type="domain" description="CRAL-TRIO" evidence="1">
    <location>
        <begin position="87"/>
        <end position="263"/>
    </location>
</feature>
<dbReference type="PROSITE" id="PS50191">
    <property type="entry name" value="CRAL_TRIO"/>
    <property type="match status" value="1"/>
</dbReference>
<reference evidence="2" key="1">
    <citation type="submission" date="2021-03" db="EMBL/GenBank/DDBJ databases">
        <title>Chromosome level genome of the anhydrobiotic midge Polypedilum vanderplanki.</title>
        <authorList>
            <person name="Yoshida Y."/>
            <person name="Kikawada T."/>
            <person name="Gusev O."/>
        </authorList>
    </citation>
    <scope>NUCLEOTIDE SEQUENCE</scope>
    <source>
        <strain evidence="2">NIAS01</strain>
        <tissue evidence="2">Whole body or cell culture</tissue>
    </source>
</reference>
<comment type="caution">
    <text evidence="2">The sequence shown here is derived from an EMBL/GenBank/DDBJ whole genome shotgun (WGS) entry which is preliminary data.</text>
</comment>
<evidence type="ECO:0000259" key="1">
    <source>
        <dbReference type="PROSITE" id="PS50191"/>
    </source>
</evidence>
<protein>
    <recommendedName>
        <fullName evidence="1">CRAL-TRIO domain-containing protein</fullName>
    </recommendedName>
</protein>
<dbReference type="InterPro" id="IPR036865">
    <property type="entry name" value="CRAL-TRIO_dom_sf"/>
</dbReference>
<dbReference type="SUPFAM" id="SSF46938">
    <property type="entry name" value="CRAL/TRIO N-terminal domain"/>
    <property type="match status" value="1"/>
</dbReference>
<dbReference type="GO" id="GO:0016020">
    <property type="term" value="C:membrane"/>
    <property type="evidence" value="ECO:0007669"/>
    <property type="project" value="TreeGrafter"/>
</dbReference>
<dbReference type="InterPro" id="IPR001251">
    <property type="entry name" value="CRAL-TRIO_dom"/>
</dbReference>
<dbReference type="Pfam" id="PF00650">
    <property type="entry name" value="CRAL_TRIO"/>
    <property type="match status" value="1"/>
</dbReference>
<proteinExistence type="predicted"/>
<organism evidence="2 3">
    <name type="scientific">Polypedilum vanderplanki</name>
    <name type="common">Sleeping chironomid midge</name>
    <dbReference type="NCBI Taxonomy" id="319348"/>
    <lineage>
        <taxon>Eukaryota</taxon>
        <taxon>Metazoa</taxon>
        <taxon>Ecdysozoa</taxon>
        <taxon>Arthropoda</taxon>
        <taxon>Hexapoda</taxon>
        <taxon>Insecta</taxon>
        <taxon>Pterygota</taxon>
        <taxon>Neoptera</taxon>
        <taxon>Endopterygota</taxon>
        <taxon>Diptera</taxon>
        <taxon>Nematocera</taxon>
        <taxon>Chironomoidea</taxon>
        <taxon>Chironomidae</taxon>
        <taxon>Chironominae</taxon>
        <taxon>Polypedilum</taxon>
        <taxon>Polypedilum</taxon>
    </lineage>
</organism>
<dbReference type="Gene3D" id="3.40.525.10">
    <property type="entry name" value="CRAL-TRIO lipid binding domain"/>
    <property type="match status" value="1"/>
</dbReference>
<dbReference type="Proteomes" id="UP001107558">
    <property type="component" value="Chromosome 3"/>
</dbReference>
<evidence type="ECO:0000313" key="3">
    <source>
        <dbReference type="Proteomes" id="UP001107558"/>
    </source>
</evidence>
<dbReference type="SUPFAM" id="SSF52087">
    <property type="entry name" value="CRAL/TRIO domain"/>
    <property type="match status" value="1"/>
</dbReference>
<dbReference type="AlphaFoldDB" id="A0A9J6BTL6"/>
<dbReference type="Gene3D" id="1.20.5.1200">
    <property type="entry name" value="Alpha-tocopherol transfer"/>
    <property type="match status" value="1"/>
</dbReference>
<dbReference type="InterPro" id="IPR036273">
    <property type="entry name" value="CRAL/TRIO_N_dom_sf"/>
</dbReference>
<gene>
    <name evidence="2" type="ORF">PVAND_003284</name>
</gene>
<evidence type="ECO:0000313" key="2">
    <source>
        <dbReference type="EMBL" id="KAG5673220.1"/>
    </source>
</evidence>